<evidence type="ECO:0000256" key="5">
    <source>
        <dbReference type="ARBA" id="ARBA00022552"/>
    </source>
</evidence>
<evidence type="ECO:0000256" key="8">
    <source>
        <dbReference type="ARBA" id="ARBA00022691"/>
    </source>
</evidence>
<dbReference type="GO" id="GO:0005730">
    <property type="term" value="C:nucleolus"/>
    <property type="evidence" value="ECO:0007669"/>
    <property type="project" value="UniProtKB-SubCell"/>
</dbReference>
<organism evidence="15 16">
    <name type="scientific">Potamilus streckersoni</name>
    <dbReference type="NCBI Taxonomy" id="2493646"/>
    <lineage>
        <taxon>Eukaryota</taxon>
        <taxon>Metazoa</taxon>
        <taxon>Spiralia</taxon>
        <taxon>Lophotrochozoa</taxon>
        <taxon>Mollusca</taxon>
        <taxon>Bivalvia</taxon>
        <taxon>Autobranchia</taxon>
        <taxon>Heteroconchia</taxon>
        <taxon>Palaeoheterodonta</taxon>
        <taxon>Unionida</taxon>
        <taxon>Unionoidea</taxon>
        <taxon>Unionidae</taxon>
        <taxon>Ambleminae</taxon>
        <taxon>Lampsilini</taxon>
        <taxon>Potamilus</taxon>
    </lineage>
</organism>
<feature type="compositionally biased region" description="Basic and acidic residues" evidence="14">
    <location>
        <begin position="164"/>
        <end position="201"/>
    </location>
</feature>
<dbReference type="GO" id="GO:0032259">
    <property type="term" value="P:methylation"/>
    <property type="evidence" value="ECO:0007669"/>
    <property type="project" value="UniProtKB-KW"/>
</dbReference>
<evidence type="ECO:0000313" key="16">
    <source>
        <dbReference type="Proteomes" id="UP001195483"/>
    </source>
</evidence>
<dbReference type="FunFam" id="3.40.50.150:FF:000068">
    <property type="entry name" value="Ribosomal RNA-processing protein 8"/>
    <property type="match status" value="1"/>
</dbReference>
<reference evidence="15" key="1">
    <citation type="journal article" date="2021" name="Genome Biol. Evol.">
        <title>A High-Quality Reference Genome for a Parasitic Bivalve with Doubly Uniparental Inheritance (Bivalvia: Unionida).</title>
        <authorList>
            <person name="Smith C.H."/>
        </authorList>
    </citation>
    <scope>NUCLEOTIDE SEQUENCE</scope>
    <source>
        <strain evidence="15">CHS0354</strain>
    </source>
</reference>
<keyword evidence="7 13" id="KW-0808">Transferase</keyword>
<dbReference type="InterPro" id="IPR029063">
    <property type="entry name" value="SAM-dependent_MTases_sf"/>
</dbReference>
<evidence type="ECO:0000256" key="9">
    <source>
        <dbReference type="ARBA" id="ARBA00022853"/>
    </source>
</evidence>
<feature type="compositionally biased region" description="Basic and acidic residues" evidence="14">
    <location>
        <begin position="216"/>
        <end position="228"/>
    </location>
</feature>
<dbReference type="Pfam" id="PF05148">
    <property type="entry name" value="Methyltransf_8"/>
    <property type="match status" value="1"/>
</dbReference>
<keyword evidence="10" id="KW-0805">Transcription regulation</keyword>
<dbReference type="GO" id="GO:0005677">
    <property type="term" value="C:chromatin silencing complex"/>
    <property type="evidence" value="ECO:0007669"/>
    <property type="project" value="TreeGrafter"/>
</dbReference>
<reference evidence="15" key="3">
    <citation type="submission" date="2023-05" db="EMBL/GenBank/DDBJ databases">
        <authorList>
            <person name="Smith C.H."/>
        </authorList>
    </citation>
    <scope>NUCLEOTIDE SEQUENCE</scope>
    <source>
        <strain evidence="15">CHS0354</strain>
        <tissue evidence="15">Mantle</tissue>
    </source>
</reference>
<dbReference type="AlphaFoldDB" id="A0AAE0SXX3"/>
<dbReference type="CDD" id="cd02440">
    <property type="entry name" value="AdoMet_MTases"/>
    <property type="match status" value="1"/>
</dbReference>
<dbReference type="Gene3D" id="3.40.50.150">
    <property type="entry name" value="Vaccinia Virus protein VP39"/>
    <property type="match status" value="1"/>
</dbReference>
<feature type="compositionally biased region" description="Basic residues" evidence="14">
    <location>
        <begin position="202"/>
        <end position="215"/>
    </location>
</feature>
<keyword evidence="8 13" id="KW-0949">S-adenosyl-L-methionine</keyword>
<dbReference type="PANTHER" id="PTHR12787:SF0">
    <property type="entry name" value="RIBOSOMAL RNA-PROCESSING PROTEIN 8"/>
    <property type="match status" value="1"/>
</dbReference>
<evidence type="ECO:0000256" key="1">
    <source>
        <dbReference type="ARBA" id="ARBA00004604"/>
    </source>
</evidence>
<evidence type="ECO:0000256" key="10">
    <source>
        <dbReference type="ARBA" id="ARBA00023015"/>
    </source>
</evidence>
<evidence type="ECO:0000256" key="13">
    <source>
        <dbReference type="RuleBase" id="RU365074"/>
    </source>
</evidence>
<feature type="compositionally biased region" description="Polar residues" evidence="14">
    <location>
        <begin position="238"/>
        <end position="250"/>
    </location>
</feature>
<keyword evidence="12 13" id="KW-0539">Nucleus</keyword>
<evidence type="ECO:0000256" key="6">
    <source>
        <dbReference type="ARBA" id="ARBA00022603"/>
    </source>
</evidence>
<dbReference type="Proteomes" id="UP001195483">
    <property type="component" value="Unassembled WGS sequence"/>
</dbReference>
<dbReference type="GO" id="GO:0006364">
    <property type="term" value="P:rRNA processing"/>
    <property type="evidence" value="ECO:0007669"/>
    <property type="project" value="UniProtKB-UniRule"/>
</dbReference>
<keyword evidence="6 13" id="KW-0489">Methyltransferase</keyword>
<evidence type="ECO:0000256" key="12">
    <source>
        <dbReference type="ARBA" id="ARBA00023242"/>
    </source>
</evidence>
<reference evidence="15" key="2">
    <citation type="journal article" date="2021" name="Genome Biol. Evol.">
        <title>Developing a high-quality reference genome for a parasitic bivalve with doubly uniparental inheritance (Bivalvia: Unionida).</title>
        <authorList>
            <person name="Smith C.H."/>
        </authorList>
    </citation>
    <scope>NUCLEOTIDE SEQUENCE</scope>
    <source>
        <strain evidence="15">CHS0354</strain>
        <tissue evidence="15">Mantle</tissue>
    </source>
</reference>
<evidence type="ECO:0000256" key="3">
    <source>
        <dbReference type="ARBA" id="ARBA00020203"/>
    </source>
</evidence>
<dbReference type="GO" id="GO:0000183">
    <property type="term" value="P:rDNA heterochromatin formation"/>
    <property type="evidence" value="ECO:0007669"/>
    <property type="project" value="TreeGrafter"/>
</dbReference>
<comment type="subcellular location">
    <subcellularLocation>
        <location evidence="1 13">Nucleus</location>
        <location evidence="1 13">Nucleolus</location>
    </subcellularLocation>
</comment>
<evidence type="ECO:0000256" key="11">
    <source>
        <dbReference type="ARBA" id="ARBA00023163"/>
    </source>
</evidence>
<dbReference type="InterPro" id="IPR042036">
    <property type="entry name" value="RRP8_N"/>
</dbReference>
<keyword evidence="16" id="KW-1185">Reference proteome</keyword>
<feature type="region of interest" description="Disordered" evidence="14">
    <location>
        <begin position="161"/>
        <end position="302"/>
    </location>
</feature>
<dbReference type="EC" id="2.1.1.-" evidence="13"/>
<feature type="compositionally biased region" description="Basic and acidic residues" evidence="14">
    <location>
        <begin position="255"/>
        <end position="265"/>
    </location>
</feature>
<feature type="compositionally biased region" description="Basic residues" evidence="14">
    <location>
        <begin position="266"/>
        <end position="275"/>
    </location>
</feature>
<dbReference type="EMBL" id="JAEAOA010000768">
    <property type="protein sequence ID" value="KAK3599928.1"/>
    <property type="molecule type" value="Genomic_DNA"/>
</dbReference>
<sequence>MDFETSEWNVPSDADGLTTSLFGKLHNHKIKKKSKIQDSHVIHLKQCMLKKEQKMNVDDQYKIVIMSKLERKKLKMQRRKLKKLKHRDQGFPASKGDNNDCRMCGYDREVDNLKCISTCTKDNGLPSMKRKRNELDFAMEDNDISILPRKKARIYLNSGPIPVDIKRSKSDKRFEDRNENENLKRNKQSEDHTVDIKDNSEKKKKKNRRRSKKNKFKVESPVKKDEHLGSITSEEEFSTNMKKTTNQSLSGIIKKQSDVDMEDKARKKKKRRKSQKNNCKVDSDQKNDKQISSSTSVRELQSDMKESNIKCLTASILNQNEVNPRINKNEASQKQTIFSNKPLKPHKNSPFNVEKLNNILDDKQSVTNAIEGKFSDKGSSIKEQKQLKNDSPKSASLKEKMLERLSAARFRYLNEQLYTTTGDKAFQMFQEDADSFALYHTGFQGQVEKWPNNPVDLIIRFIISRPKHLIIADFGCGDAKIARSVPNKVYSFDLAALNEHVTVCNMARVPLTDSSVDIAVFCLSLMGTNLADYLREAHRVLKNGGILKIAEVKSRFQNLGAFVKRVKMLGFKLTNQDAENKMFIMIDFKKSKPAKSSGLNIKLTLYPCVYKKR</sequence>
<keyword evidence="4" id="KW-0678">Repressor</keyword>
<dbReference type="SUPFAM" id="SSF53335">
    <property type="entry name" value="S-adenosyl-L-methionine-dependent methyltransferases"/>
    <property type="match status" value="1"/>
</dbReference>
<comment type="caution">
    <text evidence="15">The sequence shown here is derived from an EMBL/GenBank/DDBJ whole genome shotgun (WGS) entry which is preliminary data.</text>
</comment>
<name>A0AAE0SXX3_9BIVA</name>
<dbReference type="GO" id="GO:0046015">
    <property type="term" value="P:regulation of transcription by glucose"/>
    <property type="evidence" value="ECO:0007669"/>
    <property type="project" value="TreeGrafter"/>
</dbReference>
<evidence type="ECO:0000256" key="2">
    <source>
        <dbReference type="ARBA" id="ARBA00006301"/>
    </source>
</evidence>
<dbReference type="GO" id="GO:0033553">
    <property type="term" value="C:rDNA heterochromatin"/>
    <property type="evidence" value="ECO:0007669"/>
    <property type="project" value="TreeGrafter"/>
</dbReference>
<evidence type="ECO:0000313" key="15">
    <source>
        <dbReference type="EMBL" id="KAK3599928.1"/>
    </source>
</evidence>
<keyword evidence="9" id="KW-0156">Chromatin regulator</keyword>
<keyword evidence="5 13" id="KW-0698">rRNA processing</keyword>
<dbReference type="GO" id="GO:0008168">
    <property type="term" value="F:methyltransferase activity"/>
    <property type="evidence" value="ECO:0007669"/>
    <property type="project" value="UniProtKB-KW"/>
</dbReference>
<evidence type="ECO:0000256" key="4">
    <source>
        <dbReference type="ARBA" id="ARBA00022491"/>
    </source>
</evidence>
<dbReference type="InterPro" id="IPR007823">
    <property type="entry name" value="RRP8"/>
</dbReference>
<protein>
    <recommendedName>
        <fullName evidence="3 13">Ribosomal RNA-processing protein 8</fullName>
        <ecNumber evidence="13">2.1.1.-</ecNumber>
    </recommendedName>
</protein>
<comment type="function">
    <text evidence="13">Probable methyltransferase required to silence rDNA.</text>
</comment>
<feature type="compositionally biased region" description="Polar residues" evidence="14">
    <location>
        <begin position="290"/>
        <end position="299"/>
    </location>
</feature>
<feature type="compositionally biased region" description="Basic and acidic residues" evidence="14">
    <location>
        <begin position="279"/>
        <end position="289"/>
    </location>
</feature>
<gene>
    <name evidence="15" type="ORF">CHS0354_012569</name>
</gene>
<dbReference type="GO" id="GO:0042149">
    <property type="term" value="P:cellular response to glucose starvation"/>
    <property type="evidence" value="ECO:0007669"/>
    <property type="project" value="TreeGrafter"/>
</dbReference>
<dbReference type="FunFam" id="1.10.10.2150:FF:000001">
    <property type="entry name" value="Ribosomal RNA-processing protein 8"/>
    <property type="match status" value="1"/>
</dbReference>
<comment type="similarity">
    <text evidence="2 13">Belongs to the methyltransferase superfamily. RRP8 family.</text>
</comment>
<accession>A0AAE0SXX3</accession>
<proteinExistence type="inferred from homology"/>
<dbReference type="PANTHER" id="PTHR12787">
    <property type="entry name" value="RIBOSOMAL RNA-PROCESSING PROTEIN 8"/>
    <property type="match status" value="1"/>
</dbReference>
<keyword evidence="11" id="KW-0804">Transcription</keyword>
<evidence type="ECO:0000256" key="14">
    <source>
        <dbReference type="SAM" id="MobiDB-lite"/>
    </source>
</evidence>
<dbReference type="Gene3D" id="1.10.10.2150">
    <property type="entry name" value="Ribosomal RNA-processing protein 8, N-terminal domain"/>
    <property type="match status" value="1"/>
</dbReference>
<evidence type="ECO:0000256" key="7">
    <source>
        <dbReference type="ARBA" id="ARBA00022679"/>
    </source>
</evidence>